<reference evidence="1 2" key="1">
    <citation type="submission" date="2023-03" db="EMBL/GenBank/DDBJ databases">
        <title>Draft genome sequence of Thalassotalea eurytherma JCM 18482T.</title>
        <authorList>
            <person name="Sawabe T."/>
        </authorList>
    </citation>
    <scope>NUCLEOTIDE SEQUENCE [LARGE SCALE GENOMIC DNA]</scope>
    <source>
        <strain evidence="1 2">JCM 18482</strain>
    </source>
</reference>
<evidence type="ECO:0000313" key="2">
    <source>
        <dbReference type="Proteomes" id="UP001157133"/>
    </source>
</evidence>
<accession>A0ABQ6GZ10</accession>
<evidence type="ECO:0000313" key="1">
    <source>
        <dbReference type="EMBL" id="GLX80879.1"/>
    </source>
</evidence>
<dbReference type="RefSeq" id="WP_284206201.1">
    <property type="nucleotide sequence ID" value="NZ_BSSU01000002.1"/>
</dbReference>
<proteinExistence type="predicted"/>
<keyword evidence="2" id="KW-1185">Reference proteome</keyword>
<organism evidence="1 2">
    <name type="scientific">Thalassotalea eurytherma</name>
    <dbReference type="NCBI Taxonomy" id="1144278"/>
    <lineage>
        <taxon>Bacteria</taxon>
        <taxon>Pseudomonadati</taxon>
        <taxon>Pseudomonadota</taxon>
        <taxon>Gammaproteobacteria</taxon>
        <taxon>Alteromonadales</taxon>
        <taxon>Colwelliaceae</taxon>
        <taxon>Thalassotalea</taxon>
    </lineage>
</organism>
<comment type="caution">
    <text evidence="1">The sequence shown here is derived from an EMBL/GenBank/DDBJ whole genome shotgun (WGS) entry which is preliminary data.</text>
</comment>
<dbReference type="EMBL" id="BSSU01000002">
    <property type="protein sequence ID" value="GLX80879.1"/>
    <property type="molecule type" value="Genomic_DNA"/>
</dbReference>
<gene>
    <name evidence="1" type="ORF">theurythT_03310</name>
</gene>
<dbReference type="Proteomes" id="UP001157133">
    <property type="component" value="Unassembled WGS sequence"/>
</dbReference>
<name>A0ABQ6GZ10_9GAMM</name>
<protein>
    <submittedName>
        <fullName evidence="1">Uncharacterized protein</fullName>
    </submittedName>
</protein>
<sequence length="104" mass="11919">MIKQKDIYQQIPSVFNSDSTRDVLLVLRSLVHAEWGKESFSFRLLDDLLKKAIELKSGEFYLYDVAARTLTPKLTIVIKGSSADWQCKHGNVYHTVNMTEVLSK</sequence>